<dbReference type="InterPro" id="IPR000162">
    <property type="entry name" value="GPCR_3_mtglu_rcpt"/>
</dbReference>
<dbReference type="InterPro" id="IPR017978">
    <property type="entry name" value="GPCR_3_C"/>
</dbReference>
<evidence type="ECO:0000256" key="11">
    <source>
        <dbReference type="SAM" id="MobiDB-lite"/>
    </source>
</evidence>
<keyword evidence="7 12" id="KW-0472">Membrane</keyword>
<feature type="region of interest" description="Disordered" evidence="11">
    <location>
        <begin position="923"/>
        <end position="995"/>
    </location>
</feature>
<dbReference type="PROSITE" id="PS00981">
    <property type="entry name" value="G_PROTEIN_RECEP_F3_3"/>
    <property type="match status" value="1"/>
</dbReference>
<evidence type="ECO:0000256" key="3">
    <source>
        <dbReference type="ARBA" id="ARBA00022475"/>
    </source>
</evidence>
<evidence type="ECO:0000256" key="2">
    <source>
        <dbReference type="ARBA" id="ARBA00007242"/>
    </source>
</evidence>
<evidence type="ECO:0000256" key="6">
    <source>
        <dbReference type="ARBA" id="ARBA00023040"/>
    </source>
</evidence>
<feature type="compositionally biased region" description="Polar residues" evidence="11">
    <location>
        <begin position="983"/>
        <end position="995"/>
    </location>
</feature>
<dbReference type="InterPro" id="IPR001828">
    <property type="entry name" value="ANF_lig-bd_rcpt"/>
</dbReference>
<dbReference type="InterPro" id="IPR000337">
    <property type="entry name" value="GPCR_3"/>
</dbReference>
<dbReference type="InterPro" id="IPR038550">
    <property type="entry name" value="GPCR_3_9-Cys_sf"/>
</dbReference>
<evidence type="ECO:0000256" key="12">
    <source>
        <dbReference type="SAM" id="Phobius"/>
    </source>
</evidence>
<dbReference type="Proteomes" id="UP000695022">
    <property type="component" value="Unplaced"/>
</dbReference>
<comment type="subcellular location">
    <subcellularLocation>
        <location evidence="1">Cell membrane</location>
        <topology evidence="1">Multi-pass membrane protein</topology>
    </subcellularLocation>
</comment>
<keyword evidence="10" id="KW-0807">Transducer</keyword>
<dbReference type="PRINTS" id="PR00248">
    <property type="entry name" value="GPCRMGR"/>
</dbReference>
<feature type="domain" description="G-protein coupled receptors family 3 profile" evidence="14">
    <location>
        <begin position="589"/>
        <end position="851"/>
    </location>
</feature>
<keyword evidence="6" id="KW-0297">G-protein coupled receptor</keyword>
<evidence type="ECO:0000256" key="8">
    <source>
        <dbReference type="ARBA" id="ARBA00023170"/>
    </source>
</evidence>
<evidence type="ECO:0000256" key="1">
    <source>
        <dbReference type="ARBA" id="ARBA00004651"/>
    </source>
</evidence>
<feature type="transmembrane region" description="Helical" evidence="12">
    <location>
        <begin position="659"/>
        <end position="676"/>
    </location>
</feature>
<feature type="signal peptide" evidence="13">
    <location>
        <begin position="1"/>
        <end position="31"/>
    </location>
</feature>
<accession>A0ABM1EEK3</accession>
<evidence type="ECO:0000256" key="13">
    <source>
        <dbReference type="SAM" id="SignalP"/>
    </source>
</evidence>
<reference evidence="16" key="1">
    <citation type="submission" date="2025-08" db="UniProtKB">
        <authorList>
            <consortium name="RefSeq"/>
        </authorList>
    </citation>
    <scope>IDENTIFICATION</scope>
</reference>
<dbReference type="CDD" id="cd15285">
    <property type="entry name" value="7tmC_mGluR_group1"/>
    <property type="match status" value="1"/>
</dbReference>
<dbReference type="PROSITE" id="PS00980">
    <property type="entry name" value="G_PROTEIN_RECEP_F3_2"/>
    <property type="match status" value="1"/>
</dbReference>
<keyword evidence="13" id="KW-0732">Signal</keyword>
<feature type="transmembrane region" description="Helical" evidence="12">
    <location>
        <begin position="809"/>
        <end position="829"/>
    </location>
</feature>
<feature type="transmembrane region" description="Helical" evidence="12">
    <location>
        <begin position="781"/>
        <end position="803"/>
    </location>
</feature>
<evidence type="ECO:0000256" key="4">
    <source>
        <dbReference type="ARBA" id="ARBA00022692"/>
    </source>
</evidence>
<keyword evidence="9" id="KW-0325">Glycoprotein</keyword>
<dbReference type="Pfam" id="PF07562">
    <property type="entry name" value="NCD3G"/>
    <property type="match status" value="1"/>
</dbReference>
<dbReference type="InterPro" id="IPR017979">
    <property type="entry name" value="GPCR_3_CS"/>
</dbReference>
<dbReference type="InterPro" id="IPR028082">
    <property type="entry name" value="Peripla_BP_I"/>
</dbReference>
<protein>
    <submittedName>
        <fullName evidence="16">Metabotropic glutamate receptor 1-like</fullName>
    </submittedName>
</protein>
<dbReference type="Gene3D" id="2.10.50.30">
    <property type="entry name" value="GPCR, family 3, nine cysteines domain"/>
    <property type="match status" value="1"/>
</dbReference>
<feature type="compositionally biased region" description="Acidic residues" evidence="11">
    <location>
        <begin position="1076"/>
        <end position="1087"/>
    </location>
</feature>
<dbReference type="PANTHER" id="PTHR24060">
    <property type="entry name" value="METABOTROPIC GLUTAMATE RECEPTOR"/>
    <property type="match status" value="1"/>
</dbReference>
<evidence type="ECO:0000256" key="5">
    <source>
        <dbReference type="ARBA" id="ARBA00022989"/>
    </source>
</evidence>
<dbReference type="Gene3D" id="3.40.50.2300">
    <property type="match status" value="2"/>
</dbReference>
<keyword evidence="15" id="KW-1185">Reference proteome</keyword>
<dbReference type="InterPro" id="IPR011500">
    <property type="entry name" value="GPCR_3_9-Cys_dom"/>
</dbReference>
<evidence type="ECO:0000256" key="9">
    <source>
        <dbReference type="ARBA" id="ARBA00023180"/>
    </source>
</evidence>
<feature type="chain" id="PRO_5046530524" evidence="13">
    <location>
        <begin position="32"/>
        <end position="1276"/>
    </location>
</feature>
<sequence length="1276" mass="141074">MHSAATLALATPLPLLLLLLLMLAALPDSAAGSMSSQRKTALIPGEVLIGALFSIHEQPKQKNAYTRTCGPIWEEYGIQRVEATFKTINEINADPTFLPGIKLGVEVRDSCWFTSVALEQSIEFIRDAISTSDDDQKKLSRNETSLCAKPTSKNIAGVVGPGSSTVTIPVQNLLQLFGIPQIGYSATAQTLSDKNVFKYFLRVVPSDEFQAQVMVDIIKHYNWTYVSAVHTEGVYGNGGIEAFKNKARDEGICIATAAKVKSNDDASEFDAVIKALNSTPKARAIACFCEGSTIRGLLESTRRLNMVGYFTFIGSDGWADRDDVIESYEVEAEGGISIRIQSPTVEDFDDYYFSLKPFQNPRNPWWEEFWEQRFNCTFTPTPGVRVCTKNEDLREDYRQDTKMGFVIKAITTMAHGLDNMHRDVCGGRPGLCRDMNPINGTMLLSHLMNVSFSMNGQSVFFNQNGDPPGRYDVLNFQRKANGKYGYRLVGTWDSSGGGLHINDSLMTWAKDPGKKLMESVCSKPCGKGHVKSIQDGGVKCCWTCMPCEPDEFMLDELTCQSCGQGWWPNENLTACVMIRVEYIRWDDTGSIIVVCFACFGMVSTLFTTMIFVQYNNTPVVKATTRELSYIILVGFMLCYACSFILLAKPLQHTCYLTRILPGLAFSMIYGALVTKTNRIARILAGSKKKIMTRKPRFMSATAQMLITLVIVVAEIAILVTMLILEQPDSTLRYPGARRVTLVCNTSTLGVMAPLGFDFFLVAMCTLYAVKTRNVPSNFNEAKFIGFTMYTTCIIWLAFVPIYFGSDMKVITMCLCISLSATVALLLLFAPKVYIMVFRPEKNNRSSFTTTKSVRCHIGTQNTAHSGSSGKPWAYSAERESTEKQDMQYSYMEAKMAERKREEARRPGFIKRWSMTHGSSYDSALASGNKADASRQTRLTHGARAETVNASRKPILQRQPASTAAPPQRDADDAERQHRRFSPRTLSRENSSQTTDELLQFLLPQLRRRLVRTDAQQESSDNDERPLEGADESLRSAAAGVAAVAVCEHAQNSRFNGARSLRGGPMGFLDLGYENELYESPDDDADDDDRSREGASDISPLLDEVSVWSNSSFGGDACDDFDPANGRYSYQPDLNPIMELSSTSIDRSASRAKSKNRRLGGDWSMDTACTTVDSGSVDGLKPSRSEDDLLGCLLDISPYPLPPSLSAPDLPNVRVIDAPSSDTTHDSDGLSNGSAVSSGLLSASYTTPRKNSYEKFQMALRARGIFVNIDQVQSSDV</sequence>
<dbReference type="Pfam" id="PF01094">
    <property type="entry name" value="ANF_receptor"/>
    <property type="match status" value="1"/>
</dbReference>
<comment type="similarity">
    <text evidence="2">Belongs to the G-protein coupled receptor 3 family.</text>
</comment>
<name>A0ABM1EEK3_PRICU</name>
<keyword evidence="4 12" id="KW-0812">Transmembrane</keyword>
<dbReference type="SUPFAM" id="SSF53822">
    <property type="entry name" value="Periplasmic binding protein-like I"/>
    <property type="match status" value="1"/>
</dbReference>
<organism evidence="15 16">
    <name type="scientific">Priapulus caudatus</name>
    <name type="common">Priapulid worm</name>
    <dbReference type="NCBI Taxonomy" id="37621"/>
    <lineage>
        <taxon>Eukaryota</taxon>
        <taxon>Metazoa</taxon>
        <taxon>Ecdysozoa</taxon>
        <taxon>Scalidophora</taxon>
        <taxon>Priapulida</taxon>
        <taxon>Priapulimorpha</taxon>
        <taxon>Priapulimorphida</taxon>
        <taxon>Priapulidae</taxon>
        <taxon>Priapulus</taxon>
    </lineage>
</organism>
<dbReference type="PRINTS" id="PR00593">
    <property type="entry name" value="MTABOTROPICR"/>
</dbReference>
<dbReference type="RefSeq" id="XP_014670624.1">
    <property type="nucleotide sequence ID" value="XM_014815138.1"/>
</dbReference>
<keyword evidence="5 12" id="KW-1133">Transmembrane helix</keyword>
<dbReference type="InterPro" id="IPR050726">
    <property type="entry name" value="mGluR"/>
</dbReference>
<dbReference type="PROSITE" id="PS50259">
    <property type="entry name" value="G_PROTEIN_RECEP_F3_4"/>
    <property type="match status" value="1"/>
</dbReference>
<feature type="transmembrane region" description="Helical" evidence="12">
    <location>
        <begin position="627"/>
        <end position="647"/>
    </location>
</feature>
<dbReference type="GeneID" id="106811498"/>
<feature type="transmembrane region" description="Helical" evidence="12">
    <location>
        <begin position="748"/>
        <end position="769"/>
    </location>
</feature>
<keyword evidence="3" id="KW-1003">Cell membrane</keyword>
<evidence type="ECO:0000313" key="16">
    <source>
        <dbReference type="RefSeq" id="XP_014670624.1"/>
    </source>
</evidence>
<gene>
    <name evidence="16" type="primary">LOC106811498</name>
</gene>
<proteinExistence type="inferred from homology"/>
<evidence type="ECO:0000259" key="14">
    <source>
        <dbReference type="PROSITE" id="PS50259"/>
    </source>
</evidence>
<evidence type="ECO:0000256" key="10">
    <source>
        <dbReference type="ARBA" id="ARBA00023224"/>
    </source>
</evidence>
<keyword evidence="8" id="KW-0675">Receptor</keyword>
<dbReference type="Pfam" id="PF00003">
    <property type="entry name" value="7tm_3"/>
    <property type="match status" value="1"/>
</dbReference>
<feature type="transmembrane region" description="Helical" evidence="12">
    <location>
        <begin position="697"/>
        <end position="724"/>
    </location>
</feature>
<evidence type="ECO:0000256" key="7">
    <source>
        <dbReference type="ARBA" id="ARBA00023136"/>
    </source>
</evidence>
<feature type="region of interest" description="Disordered" evidence="11">
    <location>
        <begin position="1076"/>
        <end position="1097"/>
    </location>
</feature>
<evidence type="ECO:0000313" key="15">
    <source>
        <dbReference type="Proteomes" id="UP000695022"/>
    </source>
</evidence>
<feature type="transmembrane region" description="Helical" evidence="12">
    <location>
        <begin position="591"/>
        <end position="615"/>
    </location>
</feature>